<name>A0ABS5K2X9_9MOLU</name>
<comment type="caution">
    <text evidence="3">The sequence shown here is derived from an EMBL/GenBank/DDBJ whole genome shotgun (WGS) entry which is preliminary data.</text>
</comment>
<evidence type="ECO:0000256" key="2">
    <source>
        <dbReference type="SAM" id="Phobius"/>
    </source>
</evidence>
<keyword evidence="4" id="KW-1185">Reference proteome</keyword>
<protein>
    <submittedName>
        <fullName evidence="3">Uncharacterized protein</fullName>
    </submittedName>
</protein>
<sequence>MKSLNNNNFKKFQNFKKGGQFFLSILLLFLLFAINSHFLSVSANEQEKELFDIGSIKPNLGVFEDIPTVKDICERINELNQELFLYTKNYLKDSEISFKILNDTSLDYECEGLITVQENATKLKGQIKIYFKVKQDLNNVIQNTDLGEIQLTKVNTKESFQEVFPKAIIEKNPNLNLSDIDELIFETNTHKSGSNMITVKAPSTSLKYKGKIKLNVIIKKLKHQLLETIKEEYKLENNSQINHTKFYKKLEQEISKELKKDPNIESALKKAKEQTEKELQKILINSKNKQPDNENKKDVNTEDETDKKLQKNLLNSENDKVIEINYKDEDTSLNIEEKTENSENNKTINISAPNTNTEPKEIVKLNSKVANHQFKSFWKENNYLIYIIITSIAIVLLIVLVIFLSSFKKRNNLK</sequence>
<dbReference type="RefSeq" id="WP_212330835.1">
    <property type="nucleotide sequence ID" value="NZ_JAGVRH010000001.1"/>
</dbReference>
<accession>A0ABS5K2X9</accession>
<keyword evidence="2" id="KW-0812">Transmembrane</keyword>
<dbReference type="Proteomes" id="UP000811481">
    <property type="component" value="Unassembled WGS sequence"/>
</dbReference>
<keyword evidence="2" id="KW-0472">Membrane</keyword>
<proteinExistence type="predicted"/>
<feature type="transmembrane region" description="Helical" evidence="2">
    <location>
        <begin position="383"/>
        <end position="404"/>
    </location>
</feature>
<gene>
    <name evidence="3" type="ORF">J8J04_00535</name>
</gene>
<keyword evidence="2" id="KW-1133">Transmembrane helix</keyword>
<evidence type="ECO:0000313" key="4">
    <source>
        <dbReference type="Proteomes" id="UP000811481"/>
    </source>
</evidence>
<dbReference type="EMBL" id="JAGVRH010000001">
    <property type="protein sequence ID" value="MBS2126207.1"/>
    <property type="molecule type" value="Genomic_DNA"/>
</dbReference>
<evidence type="ECO:0000256" key="1">
    <source>
        <dbReference type="SAM" id="MobiDB-lite"/>
    </source>
</evidence>
<organism evidence="3 4">
    <name type="scientific">'Fragaria x ananassa' phyllody phytoplasma</name>
    <dbReference type="NCBI Taxonomy" id="2358428"/>
    <lineage>
        <taxon>Bacteria</taxon>
        <taxon>Bacillati</taxon>
        <taxon>Mycoplasmatota</taxon>
        <taxon>Mollicutes</taxon>
        <taxon>Acholeplasmatales</taxon>
        <taxon>Acholeplasmataceae</taxon>
        <taxon>Candidatus Phytoplasma</taxon>
        <taxon>16SrXIII (Mexican periwinkle virescence group)</taxon>
    </lineage>
</organism>
<feature type="region of interest" description="Disordered" evidence="1">
    <location>
        <begin position="283"/>
        <end position="312"/>
    </location>
</feature>
<reference evidence="3" key="1">
    <citation type="submission" date="2021-04" db="EMBL/GenBank/DDBJ databases">
        <title>Draft genome sequence of StrPh-CL8, a phytoplasma strain causing strawberry phyllody in Chile.</title>
        <authorList>
            <person name="Cui W."/>
            <person name="Zamorano A."/>
            <person name="Fiore N."/>
        </authorList>
    </citation>
    <scope>NUCLEOTIDE SEQUENCE [LARGE SCALE GENOMIC DNA]</scope>
    <source>
        <strain evidence="3">StrPh-Cl</strain>
    </source>
</reference>
<feature type="compositionally biased region" description="Basic and acidic residues" evidence="1">
    <location>
        <begin position="289"/>
        <end position="309"/>
    </location>
</feature>
<evidence type="ECO:0000313" key="3">
    <source>
        <dbReference type="EMBL" id="MBS2126207.1"/>
    </source>
</evidence>